<evidence type="ECO:0000259" key="12">
    <source>
        <dbReference type="Pfam" id="PF08451"/>
    </source>
</evidence>
<accession>A0ABN8L8P3</accession>
<feature type="domain" description="Adenosine deaminase" evidence="11">
    <location>
        <begin position="203"/>
        <end position="488"/>
    </location>
</feature>
<evidence type="ECO:0000256" key="3">
    <source>
        <dbReference type="ARBA" id="ARBA00006083"/>
    </source>
</evidence>
<dbReference type="EC" id="3.5.4.4" evidence="4"/>
<dbReference type="Pfam" id="PF08451">
    <property type="entry name" value="A_deaminase_N"/>
    <property type="match status" value="1"/>
</dbReference>
<keyword evidence="5" id="KW-0964">Secreted</keyword>
<dbReference type="InterPro" id="IPR032466">
    <property type="entry name" value="Metal_Hydrolase"/>
</dbReference>
<evidence type="ECO:0000256" key="4">
    <source>
        <dbReference type="ARBA" id="ARBA00012784"/>
    </source>
</evidence>
<organism evidence="13 14">
    <name type="scientific">Chilo suppressalis</name>
    <name type="common">Asiatic rice borer moth</name>
    <dbReference type="NCBI Taxonomy" id="168631"/>
    <lineage>
        <taxon>Eukaryota</taxon>
        <taxon>Metazoa</taxon>
        <taxon>Ecdysozoa</taxon>
        <taxon>Arthropoda</taxon>
        <taxon>Hexapoda</taxon>
        <taxon>Insecta</taxon>
        <taxon>Pterygota</taxon>
        <taxon>Neoptera</taxon>
        <taxon>Endopterygota</taxon>
        <taxon>Lepidoptera</taxon>
        <taxon>Glossata</taxon>
        <taxon>Ditrysia</taxon>
        <taxon>Pyraloidea</taxon>
        <taxon>Crambidae</taxon>
        <taxon>Crambinae</taxon>
        <taxon>Chilo</taxon>
    </lineage>
</organism>
<dbReference type="InterPro" id="IPR006331">
    <property type="entry name" value="ADGF"/>
</dbReference>
<keyword evidence="8" id="KW-0378">Hydrolase</keyword>
<name>A0ABN8L8P3_CHISP</name>
<gene>
    <name evidence="13" type="ORF">CHILSU_LOCUS5941</name>
</gene>
<dbReference type="EMBL" id="OU963914">
    <property type="protein sequence ID" value="CAH2986196.1"/>
    <property type="molecule type" value="Genomic_DNA"/>
</dbReference>
<dbReference type="PANTHER" id="PTHR11409">
    <property type="entry name" value="ADENOSINE DEAMINASE"/>
    <property type="match status" value="1"/>
</dbReference>
<comment type="similarity">
    <text evidence="3">Belongs to the metallo-dependent hydrolases superfamily. Adenosine and AMP deaminases family. ADGF subfamily.</text>
</comment>
<evidence type="ECO:0000256" key="1">
    <source>
        <dbReference type="ARBA" id="ARBA00001947"/>
    </source>
</evidence>
<feature type="chain" id="PRO_5045783732" description="adenosine deaminase" evidence="10">
    <location>
        <begin position="26"/>
        <end position="512"/>
    </location>
</feature>
<dbReference type="InterPro" id="IPR006330">
    <property type="entry name" value="Ado/ade_deaminase"/>
</dbReference>
<protein>
    <recommendedName>
        <fullName evidence="4">adenosine deaminase</fullName>
        <ecNumber evidence="4">3.5.4.4</ecNumber>
    </recommendedName>
</protein>
<dbReference type="PANTHER" id="PTHR11409:SF39">
    <property type="entry name" value="ADENOSINE DEAMINASE 2"/>
    <property type="match status" value="1"/>
</dbReference>
<reference evidence="13" key="1">
    <citation type="submission" date="2021-12" db="EMBL/GenBank/DDBJ databases">
        <authorList>
            <person name="King R."/>
        </authorList>
    </citation>
    <scope>NUCLEOTIDE SEQUENCE</scope>
</reference>
<keyword evidence="7 10" id="KW-0732">Signal</keyword>
<evidence type="ECO:0000256" key="2">
    <source>
        <dbReference type="ARBA" id="ARBA00004613"/>
    </source>
</evidence>
<comment type="subcellular location">
    <subcellularLocation>
        <location evidence="2">Secreted</location>
    </subcellularLocation>
</comment>
<dbReference type="Proteomes" id="UP001153292">
    <property type="component" value="Chromosome 21"/>
</dbReference>
<evidence type="ECO:0000313" key="14">
    <source>
        <dbReference type="Proteomes" id="UP001153292"/>
    </source>
</evidence>
<sequence>MLNTMKSLIVHSVILPLLLITQCSARVVLNNYMADRIRFLEEENNLHLGSALKLTEEEKRANEILMYWKNKEIEESFGNSTRFRLSNHFFSYKKEISKSKVYQMIRRMPKGAALHIHASMMLDADSLLELTYEDHLYACFADDGLKLHFSGTVPSQSCPVNWNLLKDLREASDDVEQFDAELRKHFSLYTEGDDLLNADINDIWEKFNKVYRTTKYLITYRPIREKYFYKALENFYNDNIMYVEIRSGLHNIYELDGTTHDSLYLAQLYERITKRFIEEHPDFIGIKLILTTGRWKTIEEVRHSIATAKELKAIMPNFFAGFDLVGQEDKGKPLKEFLPALIEAKNEIDFYFHGGETNWFGTSSDENLIDAVLLGSKRVGHAYALLKHPTLLGTINLKNVVLEVNVISNVVLSLVRDVRNHPLASYLALGYPVVLSSDDPGAWDADPLSHDFYVTFVGVASKHADLRMLKQLALNSIRYSALDDDDVRKTRFYDVFNEKWDIFVKKIIENGF</sequence>
<evidence type="ECO:0000256" key="8">
    <source>
        <dbReference type="ARBA" id="ARBA00022801"/>
    </source>
</evidence>
<dbReference type="NCBIfam" id="TIGR01431">
    <property type="entry name" value="adm_rel"/>
    <property type="match status" value="1"/>
</dbReference>
<comment type="cofactor">
    <cofactor evidence="1">
        <name>Zn(2+)</name>
        <dbReference type="ChEBI" id="CHEBI:29105"/>
    </cofactor>
</comment>
<evidence type="ECO:0000256" key="5">
    <source>
        <dbReference type="ARBA" id="ARBA00022525"/>
    </source>
</evidence>
<dbReference type="InterPro" id="IPR013659">
    <property type="entry name" value="A_deaminase_N"/>
</dbReference>
<evidence type="ECO:0000256" key="10">
    <source>
        <dbReference type="SAM" id="SignalP"/>
    </source>
</evidence>
<feature type="signal peptide" evidence="10">
    <location>
        <begin position="1"/>
        <end position="25"/>
    </location>
</feature>
<evidence type="ECO:0000259" key="11">
    <source>
        <dbReference type="Pfam" id="PF00962"/>
    </source>
</evidence>
<proteinExistence type="inferred from homology"/>
<evidence type="ECO:0000256" key="7">
    <source>
        <dbReference type="ARBA" id="ARBA00022729"/>
    </source>
</evidence>
<evidence type="ECO:0000256" key="6">
    <source>
        <dbReference type="ARBA" id="ARBA00022723"/>
    </source>
</evidence>
<keyword evidence="6" id="KW-0479">Metal-binding</keyword>
<evidence type="ECO:0000256" key="9">
    <source>
        <dbReference type="ARBA" id="ARBA00047764"/>
    </source>
</evidence>
<evidence type="ECO:0000313" key="13">
    <source>
        <dbReference type="EMBL" id="CAH2986196.1"/>
    </source>
</evidence>
<dbReference type="Pfam" id="PF00962">
    <property type="entry name" value="A_deaminase"/>
    <property type="match status" value="1"/>
</dbReference>
<dbReference type="SUPFAM" id="SSF51556">
    <property type="entry name" value="Metallo-dependent hydrolases"/>
    <property type="match status" value="1"/>
</dbReference>
<comment type="catalytic activity">
    <reaction evidence="9">
        <text>adenosine + H2O + H(+) = inosine + NH4(+)</text>
        <dbReference type="Rhea" id="RHEA:24408"/>
        <dbReference type="ChEBI" id="CHEBI:15377"/>
        <dbReference type="ChEBI" id="CHEBI:15378"/>
        <dbReference type="ChEBI" id="CHEBI:16335"/>
        <dbReference type="ChEBI" id="CHEBI:17596"/>
        <dbReference type="ChEBI" id="CHEBI:28938"/>
        <dbReference type="EC" id="3.5.4.4"/>
    </reaction>
</comment>
<feature type="domain" description="Adenosine/AMP deaminase N-terminal" evidence="12">
    <location>
        <begin position="26"/>
        <end position="105"/>
    </location>
</feature>
<keyword evidence="14" id="KW-1185">Reference proteome</keyword>
<dbReference type="Gene3D" id="3.20.20.140">
    <property type="entry name" value="Metal-dependent hydrolases"/>
    <property type="match status" value="1"/>
</dbReference>
<dbReference type="InterPro" id="IPR001365">
    <property type="entry name" value="A_deaminase_dom"/>
</dbReference>